<feature type="compositionally biased region" description="Low complexity" evidence="1">
    <location>
        <begin position="670"/>
        <end position="679"/>
    </location>
</feature>
<gene>
    <name evidence="2" type="ORF">TCAL_04252</name>
</gene>
<feature type="region of interest" description="Disordered" evidence="1">
    <location>
        <begin position="648"/>
        <end position="720"/>
    </location>
</feature>
<feature type="region of interest" description="Disordered" evidence="1">
    <location>
        <begin position="447"/>
        <end position="529"/>
    </location>
</feature>
<evidence type="ECO:0000313" key="3">
    <source>
        <dbReference type="Proteomes" id="UP000318571"/>
    </source>
</evidence>
<reference evidence="2 3" key="1">
    <citation type="journal article" date="2018" name="Nat. Ecol. Evol.">
        <title>Genomic signatures of mitonuclear coevolution across populations of Tigriopus californicus.</title>
        <authorList>
            <person name="Barreto F.S."/>
            <person name="Watson E.T."/>
            <person name="Lima T.G."/>
            <person name="Willett C.S."/>
            <person name="Edmands S."/>
            <person name="Li W."/>
            <person name="Burton R.S."/>
        </authorList>
    </citation>
    <scope>NUCLEOTIDE SEQUENCE [LARGE SCALE GENOMIC DNA]</scope>
    <source>
        <strain evidence="2 3">San Diego</strain>
    </source>
</reference>
<evidence type="ECO:0000313" key="2">
    <source>
        <dbReference type="EMBL" id="TRY78535.1"/>
    </source>
</evidence>
<dbReference type="Proteomes" id="UP000318571">
    <property type="component" value="Chromosome 11"/>
</dbReference>
<sequence length="802" mass="89775">MCSNIEISLVPPKSHHASFHFPGEPIEGRLFLTGLIPNTLYTVLIRHLGITQLVTGPKNTVNDGQDVDQSVVFSEEVGSNPVCMFQFMCIYSEQWDDMPSQVKDHIKIHRRPSNLKNETCQVIESFDLVLAPKSPNSISTNHLGSCQNFIEVKCFSSEFGFQKARFPIHVRAVQFEDNSQTTRDPVILEDQLHNNVTELGANHNQTLEGARTLFHVVDLNEEVQPDEPLRGNRGIPCLPKKKFSPSLRAQPRTLFRKHVPNLENESARPVGDHRDPVFGSLSYSVKLARSCCAGQQVQLEGDFQLHSNTENGTGLDIFVELDCQVMAQTDTDNGKENGNDLHQRGSWPMARECLVRERWKLGNVPSLSSHKKGPDASSTKLKISVPIGQGHPISGFQNWVNLREEIAPRGLFCSTRVHLIVRCDNNVEQWLGTLGLAVKPTPLRRESLCFDPEEGDGGTHNQPRPGGSIPPRKSRRKLSQPNDSYGQEKTCIPLQNCHGRDPPTIEERKLSGKLSKTTGDGDLTTSDNGECNSILETTEARFDLDLNEERKLKLLHNTSALTPTNSIHDSCHGESNPDSKVDNDLNRSHLFETKILDSIRGIEIAPYLPNGRIEMTHSEKRTRQFRNVFLGLLKMRYAAGDQTVVNYRERRKKKTSSSTPLRSKSEDPSLDSVLSSDSYSTEERQTALKRRIQRKKHKSGNLIPMPPIPKTISGDNNGEQEIASRSNLDSVNAMPDLERLKSGEMSLCSDLEEGIRRGASPPQSNHPTLFQHKQIMYHQSLPGSISDLKCFSNDPMPRTQSS</sequence>
<dbReference type="EMBL" id="VCGU01000003">
    <property type="protein sequence ID" value="TRY78535.1"/>
    <property type="molecule type" value="Genomic_DNA"/>
</dbReference>
<protein>
    <submittedName>
        <fullName evidence="2">Uncharacterized protein</fullName>
    </submittedName>
</protein>
<proteinExistence type="predicted"/>
<name>A0A553PLG9_TIGCA</name>
<dbReference type="AlphaFoldDB" id="A0A553PLG9"/>
<feature type="compositionally biased region" description="Basic residues" evidence="1">
    <location>
        <begin position="687"/>
        <end position="699"/>
    </location>
</feature>
<organism evidence="2 3">
    <name type="scientific">Tigriopus californicus</name>
    <name type="common">Marine copepod</name>
    <dbReference type="NCBI Taxonomy" id="6832"/>
    <lineage>
        <taxon>Eukaryota</taxon>
        <taxon>Metazoa</taxon>
        <taxon>Ecdysozoa</taxon>
        <taxon>Arthropoda</taxon>
        <taxon>Crustacea</taxon>
        <taxon>Multicrustacea</taxon>
        <taxon>Hexanauplia</taxon>
        <taxon>Copepoda</taxon>
        <taxon>Harpacticoida</taxon>
        <taxon>Harpacticidae</taxon>
        <taxon>Tigriopus</taxon>
    </lineage>
</organism>
<comment type="caution">
    <text evidence="2">The sequence shown here is derived from an EMBL/GenBank/DDBJ whole genome shotgun (WGS) entry which is preliminary data.</text>
</comment>
<feature type="compositionally biased region" description="Polar residues" evidence="1">
    <location>
        <begin position="514"/>
        <end position="529"/>
    </location>
</feature>
<keyword evidence="3" id="KW-1185">Reference proteome</keyword>
<evidence type="ECO:0000256" key="1">
    <source>
        <dbReference type="SAM" id="MobiDB-lite"/>
    </source>
</evidence>
<feature type="compositionally biased region" description="Basic and acidic residues" evidence="1">
    <location>
        <begin position="498"/>
        <end position="510"/>
    </location>
</feature>
<accession>A0A553PLG9</accession>